<evidence type="ECO:0000256" key="2">
    <source>
        <dbReference type="ARBA" id="ARBA00022695"/>
    </source>
</evidence>
<evidence type="ECO:0000256" key="1">
    <source>
        <dbReference type="ARBA" id="ARBA00022679"/>
    </source>
</evidence>
<dbReference type="GO" id="GO:0008654">
    <property type="term" value="P:phospholipid biosynthetic process"/>
    <property type="evidence" value="ECO:0007669"/>
    <property type="project" value="InterPro"/>
</dbReference>
<accession>A0A8K0ELE9</accession>
<dbReference type="PANTHER" id="PTHR43793">
    <property type="entry name" value="FAD SYNTHASE"/>
    <property type="match status" value="1"/>
</dbReference>
<feature type="transmembrane region" description="Helical" evidence="4">
    <location>
        <begin position="156"/>
        <end position="177"/>
    </location>
</feature>
<dbReference type="InterPro" id="IPR014729">
    <property type="entry name" value="Rossmann-like_a/b/a_fold"/>
</dbReference>
<dbReference type="InterPro" id="IPR004821">
    <property type="entry name" value="Cyt_trans-like"/>
</dbReference>
<dbReference type="Pfam" id="PF01066">
    <property type="entry name" value="CDP-OH_P_transf"/>
    <property type="match status" value="1"/>
</dbReference>
<dbReference type="Gene3D" id="1.20.120.1760">
    <property type="match status" value="1"/>
</dbReference>
<keyword evidence="2" id="KW-0548">Nucleotidyltransferase</keyword>
<keyword evidence="4" id="KW-1133">Transmembrane helix</keyword>
<dbReference type="SUPFAM" id="SSF52374">
    <property type="entry name" value="Nucleotidylyl transferase"/>
    <property type="match status" value="1"/>
</dbReference>
<feature type="region of interest" description="Disordered" evidence="3">
    <location>
        <begin position="308"/>
        <end position="327"/>
    </location>
</feature>
<keyword evidence="4" id="KW-0472">Membrane</keyword>
<keyword evidence="7" id="KW-1185">Reference proteome</keyword>
<feature type="domain" description="Cytidyltransferase-like" evidence="5">
    <location>
        <begin position="337"/>
        <end position="462"/>
    </location>
</feature>
<protein>
    <submittedName>
        <fullName evidence="6">PCYT2 protein</fullName>
    </submittedName>
</protein>
<dbReference type="InterPro" id="IPR000462">
    <property type="entry name" value="CDP-OH_P_trans"/>
</dbReference>
<keyword evidence="1" id="KW-0808">Transferase</keyword>
<dbReference type="GO" id="GO:0016020">
    <property type="term" value="C:membrane"/>
    <property type="evidence" value="ECO:0007669"/>
    <property type="project" value="InterPro"/>
</dbReference>
<evidence type="ECO:0000259" key="5">
    <source>
        <dbReference type="Pfam" id="PF01467"/>
    </source>
</evidence>
<gene>
    <name evidence="6" type="primary">PCYT2</name>
    <name evidence="6" type="ORF">BLAG_LOCUS16051</name>
</gene>
<dbReference type="GO" id="GO:0016780">
    <property type="term" value="F:phosphotransferase activity, for other substituted phosphate groups"/>
    <property type="evidence" value="ECO:0007669"/>
    <property type="project" value="InterPro"/>
</dbReference>
<feature type="compositionally biased region" description="Basic and acidic residues" evidence="3">
    <location>
        <begin position="312"/>
        <end position="321"/>
    </location>
</feature>
<dbReference type="Gene3D" id="3.40.50.620">
    <property type="entry name" value="HUPs"/>
    <property type="match status" value="1"/>
</dbReference>
<dbReference type="AlphaFoldDB" id="A0A8K0ELE9"/>
<feature type="transmembrane region" description="Helical" evidence="4">
    <location>
        <begin position="120"/>
        <end position="144"/>
    </location>
</feature>
<organism evidence="6 7">
    <name type="scientific">Branchiostoma lanceolatum</name>
    <name type="common">Common lancelet</name>
    <name type="synonym">Amphioxus lanceolatum</name>
    <dbReference type="NCBI Taxonomy" id="7740"/>
    <lineage>
        <taxon>Eukaryota</taxon>
        <taxon>Metazoa</taxon>
        <taxon>Chordata</taxon>
        <taxon>Cephalochordata</taxon>
        <taxon>Leptocardii</taxon>
        <taxon>Amphioxiformes</taxon>
        <taxon>Branchiostomatidae</taxon>
        <taxon>Branchiostoma</taxon>
    </lineage>
</organism>
<dbReference type="OrthoDB" id="40021at2759"/>
<keyword evidence="4" id="KW-0812">Transmembrane</keyword>
<reference evidence="6" key="1">
    <citation type="submission" date="2022-01" db="EMBL/GenBank/DDBJ databases">
        <authorList>
            <person name="Braso-Vives M."/>
        </authorList>
    </citation>
    <scope>NUCLEOTIDE SEQUENCE</scope>
</reference>
<dbReference type="Proteomes" id="UP000838412">
    <property type="component" value="Chromosome 3"/>
</dbReference>
<dbReference type="NCBIfam" id="TIGR00125">
    <property type="entry name" value="cyt_tran_rel"/>
    <property type="match status" value="1"/>
</dbReference>
<name>A0A8K0ELE9_BRALA</name>
<evidence type="ECO:0000313" key="7">
    <source>
        <dbReference type="Proteomes" id="UP000838412"/>
    </source>
</evidence>
<sequence length="481" mass="53793">MSSTMGRVLGTLVWPFEAICFMLMHLYDVSMYKPIQTITAPVVRLIPRTLNIGGKKRVVFSANIVTWSRTILVIPIAVCLKIGQPTAAFWLVILHDYLDHVDGIVARVHRTMYGPVDDPILGGFMDAFCDKIVNCLALFGILLVTDYRGMTVLQSSVLITSCAVVILYEFTIGIVRVQDYFRAFYSREFGKANPHGPKSSADSTKAAMEGKTKEKLESLGIAFLCLAQGVEVPMDHWGGAAGVVCLVLCIRLAHASLDRKLKARRLLEKNDRHDGKGGKLKRIESAPPGEMERIETLHNYNLRSRGSQATLENDRNHEDHIQGNPELDPVDPVDSVFTVGCFDLFHTGHENLLQRMRKMGRKLVVGVHDSASIYKNKRRMPIESTETRMRNVKAYADVVFCIASADPTDYIECIVDKKAGETAMYVRGDDWPSFPGMEAVERLMPIRLLPYTPGVSSTQLRKRVSVCAADAVEDNHRDIFY</sequence>
<evidence type="ECO:0000313" key="6">
    <source>
        <dbReference type="EMBL" id="CAH1258515.1"/>
    </source>
</evidence>
<evidence type="ECO:0000256" key="3">
    <source>
        <dbReference type="SAM" id="MobiDB-lite"/>
    </source>
</evidence>
<dbReference type="Pfam" id="PF01467">
    <property type="entry name" value="CTP_transf_like"/>
    <property type="match status" value="1"/>
</dbReference>
<evidence type="ECO:0000256" key="4">
    <source>
        <dbReference type="SAM" id="Phobius"/>
    </source>
</evidence>
<dbReference type="PANTHER" id="PTHR43793:SF1">
    <property type="entry name" value="FAD SYNTHASE"/>
    <property type="match status" value="1"/>
</dbReference>
<feature type="transmembrane region" description="Helical" evidence="4">
    <location>
        <begin position="71"/>
        <end position="93"/>
    </location>
</feature>
<dbReference type="InterPro" id="IPR043130">
    <property type="entry name" value="CDP-OH_PTrfase_TM_dom"/>
</dbReference>
<dbReference type="EMBL" id="OV696688">
    <property type="protein sequence ID" value="CAH1258515.1"/>
    <property type="molecule type" value="Genomic_DNA"/>
</dbReference>
<proteinExistence type="predicted"/>
<feature type="transmembrane region" description="Helical" evidence="4">
    <location>
        <begin position="6"/>
        <end position="27"/>
    </location>
</feature>
<dbReference type="InterPro" id="IPR050385">
    <property type="entry name" value="Archaeal_FAD_synthase"/>
</dbReference>
<dbReference type="GO" id="GO:0016779">
    <property type="term" value="F:nucleotidyltransferase activity"/>
    <property type="evidence" value="ECO:0007669"/>
    <property type="project" value="UniProtKB-KW"/>
</dbReference>